<sequence>MKCTWQEFTEKLRIYRKNRENVPLQELKTKYAKGYNKLISDLYEMAADILREIICDGMFTMTVDITERKELSNRINQIIDAEGQAGIGKELRRAIFQEYDPEKFLDIAVKRLHFPAWYQAYAPYWTSKCQKGPDGLIRCSLLPEFYWSESCRIWIREKNGTWEFTSMLPPTMEMVRKEQEEMKCHRTRSQS</sequence>
<evidence type="ECO:0000313" key="1">
    <source>
        <dbReference type="EMBL" id="DAF90797.1"/>
    </source>
</evidence>
<accession>A0A8S5U8L6</accession>
<name>A0A8S5U8L6_9CAUD</name>
<proteinExistence type="predicted"/>
<protein>
    <submittedName>
        <fullName evidence="1">Uncharacterized protein</fullName>
    </submittedName>
</protein>
<dbReference type="EMBL" id="BK016037">
    <property type="protein sequence ID" value="DAF90797.1"/>
    <property type="molecule type" value="Genomic_DNA"/>
</dbReference>
<organism evidence="1">
    <name type="scientific">Myoviridae sp. ctp7F23</name>
    <dbReference type="NCBI Taxonomy" id="2825174"/>
    <lineage>
        <taxon>Viruses</taxon>
        <taxon>Duplodnaviria</taxon>
        <taxon>Heunggongvirae</taxon>
        <taxon>Uroviricota</taxon>
        <taxon>Caudoviricetes</taxon>
    </lineage>
</organism>
<reference evidence="1" key="1">
    <citation type="journal article" date="2021" name="Proc. Natl. Acad. Sci. U.S.A.">
        <title>A Catalog of Tens of Thousands of Viruses from Human Metagenomes Reveals Hidden Associations with Chronic Diseases.</title>
        <authorList>
            <person name="Tisza M.J."/>
            <person name="Buck C.B."/>
        </authorList>
    </citation>
    <scope>NUCLEOTIDE SEQUENCE</scope>
    <source>
        <strain evidence="1">Ctp7F23</strain>
    </source>
</reference>